<feature type="region of interest" description="Disordered" evidence="1">
    <location>
        <begin position="1"/>
        <end position="79"/>
    </location>
</feature>
<name>A0A504XMX6_FASGI</name>
<sequence>MSTSKVESEHQHEMETAESPSISVGKFSGSTVSTSSIVTSSTSFDLESESSHSAGKGTIFLRCPAGPDDSRQHPELPMFGNPFEKIASVQRGLCKLINNHVEVRSKVPSSYPD</sequence>
<evidence type="ECO:0000313" key="3">
    <source>
        <dbReference type="Proteomes" id="UP000316759"/>
    </source>
</evidence>
<accession>A0A504XMX6</accession>
<proteinExistence type="predicted"/>
<comment type="caution">
    <text evidence="2">The sequence shown here is derived from an EMBL/GenBank/DDBJ whole genome shotgun (WGS) entry which is preliminary data.</text>
</comment>
<organism evidence="2 3">
    <name type="scientific">Fasciola gigantica</name>
    <name type="common">Giant liver fluke</name>
    <dbReference type="NCBI Taxonomy" id="46835"/>
    <lineage>
        <taxon>Eukaryota</taxon>
        <taxon>Metazoa</taxon>
        <taxon>Spiralia</taxon>
        <taxon>Lophotrochozoa</taxon>
        <taxon>Platyhelminthes</taxon>
        <taxon>Trematoda</taxon>
        <taxon>Digenea</taxon>
        <taxon>Plagiorchiida</taxon>
        <taxon>Echinostomata</taxon>
        <taxon>Echinostomatoidea</taxon>
        <taxon>Fasciolidae</taxon>
        <taxon>Fasciola</taxon>
    </lineage>
</organism>
<feature type="compositionally biased region" description="Basic and acidic residues" evidence="1">
    <location>
        <begin position="1"/>
        <end position="15"/>
    </location>
</feature>
<evidence type="ECO:0000256" key="1">
    <source>
        <dbReference type="SAM" id="MobiDB-lite"/>
    </source>
</evidence>
<evidence type="ECO:0000313" key="2">
    <source>
        <dbReference type="EMBL" id="TPP49155.1"/>
    </source>
</evidence>
<dbReference type="AlphaFoldDB" id="A0A504XMX6"/>
<dbReference type="OrthoDB" id="194358at2759"/>
<feature type="compositionally biased region" description="Low complexity" evidence="1">
    <location>
        <begin position="23"/>
        <end position="45"/>
    </location>
</feature>
<gene>
    <name evidence="2" type="ORF">FGIG_05988</name>
</gene>
<reference evidence="2 3" key="1">
    <citation type="submission" date="2019-04" db="EMBL/GenBank/DDBJ databases">
        <title>Annotation for the trematode Fasciola gigantica.</title>
        <authorList>
            <person name="Choi Y.-J."/>
        </authorList>
    </citation>
    <scope>NUCLEOTIDE SEQUENCE [LARGE SCALE GENOMIC DNA]</scope>
    <source>
        <strain evidence="2">Uganda_cow_1</strain>
    </source>
</reference>
<protein>
    <submittedName>
        <fullName evidence="2">Uncharacterized protein</fullName>
    </submittedName>
</protein>
<dbReference type="EMBL" id="SUNJ01015622">
    <property type="protein sequence ID" value="TPP49155.1"/>
    <property type="molecule type" value="Genomic_DNA"/>
</dbReference>
<dbReference type="Proteomes" id="UP000316759">
    <property type="component" value="Unassembled WGS sequence"/>
</dbReference>
<keyword evidence="3" id="KW-1185">Reference proteome</keyword>